<evidence type="ECO:0000313" key="3">
    <source>
        <dbReference type="Proteomes" id="UP000601768"/>
    </source>
</evidence>
<gene>
    <name evidence="2" type="ORF">H8B19_16770</name>
</gene>
<evidence type="ECO:0000313" key="2">
    <source>
        <dbReference type="EMBL" id="MBC3767534.1"/>
    </source>
</evidence>
<keyword evidence="1" id="KW-0732">Signal</keyword>
<feature type="chain" id="PRO_5035232521" evidence="1">
    <location>
        <begin position="20"/>
        <end position="250"/>
    </location>
</feature>
<dbReference type="EMBL" id="JACNEP010000020">
    <property type="protein sequence ID" value="MBC3767534.1"/>
    <property type="molecule type" value="Genomic_DNA"/>
</dbReference>
<organism evidence="2 3">
    <name type="scientific">Neptunicella marina</name>
    <dbReference type="NCBI Taxonomy" id="2125989"/>
    <lineage>
        <taxon>Bacteria</taxon>
        <taxon>Pseudomonadati</taxon>
        <taxon>Pseudomonadota</taxon>
        <taxon>Gammaproteobacteria</taxon>
        <taxon>Alteromonadales</taxon>
        <taxon>Alteromonadaceae</taxon>
        <taxon>Neptunicella</taxon>
    </lineage>
</organism>
<dbReference type="Proteomes" id="UP000601768">
    <property type="component" value="Unassembled WGS sequence"/>
</dbReference>
<dbReference type="InterPro" id="IPR026387">
    <property type="entry name" value="OMP_w_GlyGly"/>
</dbReference>
<keyword evidence="3" id="KW-1185">Reference proteome</keyword>
<dbReference type="AlphaFoldDB" id="A0A8J6IWR8"/>
<comment type="caution">
    <text evidence="2">The sequence shown here is derived from an EMBL/GenBank/DDBJ whole genome shotgun (WGS) entry which is preliminary data.</text>
</comment>
<dbReference type="NCBIfam" id="TIGR04219">
    <property type="entry name" value="OMP_w_GlyGly"/>
    <property type="match status" value="1"/>
</dbReference>
<dbReference type="RefSeq" id="WP_186508105.1">
    <property type="nucleotide sequence ID" value="NZ_JACNEP010000020.1"/>
</dbReference>
<protein>
    <submittedName>
        <fullName evidence="2">TIGR04219 family outer membrane beta-barrel protein</fullName>
    </submittedName>
</protein>
<name>A0A8J6IWR8_9ALTE</name>
<feature type="signal peptide" evidence="1">
    <location>
        <begin position="1"/>
        <end position="19"/>
    </location>
</feature>
<proteinExistence type="predicted"/>
<reference evidence="2" key="2">
    <citation type="submission" date="2020-08" db="EMBL/GenBank/DDBJ databases">
        <authorList>
            <person name="Lai Q."/>
        </authorList>
    </citation>
    <scope>NUCLEOTIDE SEQUENCE</scope>
    <source>
        <strain evidence="2">S27-2</strain>
    </source>
</reference>
<sequence>MKKSLILLAALGLSGNAAADTLLGLYAGAQLWNFDAKGGFADESNLVNYNFDRDNSASLYVALEHPVPMIPNIKIRRTDFDNEGTATLTGSYTFGDQTFTEQSNLLTQIDLTNTDYILYYELFDNDLITFDFGLNIKDVDGTINVQDASDPTIQGAEDFSGFIPLLYSKFATEMPLTGLGFYAEGNYLSIDDHTVYEYQAALTYYLMDNLALDMRVQLGYRAFKMELNDLDGVYTDLEFKGPFAGIEFHF</sequence>
<reference evidence="2" key="1">
    <citation type="journal article" date="2018" name="Int. J. Syst. Evol. Microbiol.">
        <title>Neptunicella marina gen. nov., sp. nov., isolated from surface seawater.</title>
        <authorList>
            <person name="Liu X."/>
            <person name="Lai Q."/>
            <person name="Du Y."/>
            <person name="Zhang X."/>
            <person name="Liu Z."/>
            <person name="Sun F."/>
            <person name="Shao Z."/>
        </authorList>
    </citation>
    <scope>NUCLEOTIDE SEQUENCE</scope>
    <source>
        <strain evidence="2">S27-2</strain>
    </source>
</reference>
<evidence type="ECO:0000256" key="1">
    <source>
        <dbReference type="SAM" id="SignalP"/>
    </source>
</evidence>
<accession>A0A8J6IWR8</accession>